<name>A0A1M5NX93_9ALTE</name>
<dbReference type="Pfam" id="PF08811">
    <property type="entry name" value="DUF1800"/>
    <property type="match status" value="1"/>
</dbReference>
<sequence length="549" mass="61201">MFTRFIFCFFLVALLPACGGEDAATPAPEPTPSPQPQPTPPDRAMTDQEAVRLLLQASFGPTDGSVENVAEIGAEAWLEAQFASPVTEHLPLLNSTFPGDEIYSHHWVEIWWQRSIYADDQLRQRVAFSLSQIFVVSTKDARLLVDPRGVTSYYDTLLTHSFGNFRDLLEAVTLHPMMGMYLSMLGNEKPDAERNIRPDENFAREVMQLFTIGLVELNQDGSVVTDSQGNPVATYDQETIKGFAHVFTGWHYAGRASWWDDNYDGQSPMEPYEAFHDRGEKILLNGTVVPAGQNARADLAMALDNLFNHPNVGPFIGKQLIQRLVTSNPSAGYVSRVAAAFNDNGEGVRGDMRAVIEAILLDDEARDINSTSTGKLRNPLLRIAHVMRVFQSRARDGGMGHEFVGLNIGVAPLDSPSVFNFYRPDYSAPGAIREAGLVSPEFQITNEISITRYVNYMFYMAWFNNLRGDDIVEDDAGIVNFDQLAALSDDHDALLDYLNLMLMDGQMNDTMRTVLMDALDYWSQGEADWVKLANVVYLITISPQFAAQQ</sequence>
<evidence type="ECO:0000256" key="1">
    <source>
        <dbReference type="SAM" id="MobiDB-lite"/>
    </source>
</evidence>
<organism evidence="3 4">
    <name type="scientific">Marisediminitalea aggregata</name>
    <dbReference type="NCBI Taxonomy" id="634436"/>
    <lineage>
        <taxon>Bacteria</taxon>
        <taxon>Pseudomonadati</taxon>
        <taxon>Pseudomonadota</taxon>
        <taxon>Gammaproteobacteria</taxon>
        <taxon>Alteromonadales</taxon>
        <taxon>Alteromonadaceae</taxon>
        <taxon>Marisediminitalea</taxon>
    </lineage>
</organism>
<dbReference type="RefSeq" id="WP_073324334.1">
    <property type="nucleotide sequence ID" value="NZ_FQWD01000005.1"/>
</dbReference>
<evidence type="ECO:0000313" key="4">
    <source>
        <dbReference type="Proteomes" id="UP000184520"/>
    </source>
</evidence>
<dbReference type="InterPro" id="IPR014917">
    <property type="entry name" value="DUF1800"/>
</dbReference>
<gene>
    <name evidence="3" type="ORF">SAMN05216361_3387</name>
</gene>
<feature type="compositionally biased region" description="Pro residues" evidence="1">
    <location>
        <begin position="27"/>
        <end position="41"/>
    </location>
</feature>
<proteinExistence type="predicted"/>
<dbReference type="PANTHER" id="PTHR43737">
    <property type="entry name" value="BLL7424 PROTEIN"/>
    <property type="match status" value="1"/>
</dbReference>
<feature type="chain" id="PRO_5013087389" evidence="2">
    <location>
        <begin position="24"/>
        <end position="549"/>
    </location>
</feature>
<protein>
    <submittedName>
        <fullName evidence="3">Uncharacterized conserved protein, DUF1800 family</fullName>
    </submittedName>
</protein>
<dbReference type="STRING" id="634436.SAMN05216361_3387"/>
<evidence type="ECO:0000313" key="3">
    <source>
        <dbReference type="EMBL" id="SHG94085.1"/>
    </source>
</evidence>
<reference evidence="4" key="1">
    <citation type="submission" date="2016-11" db="EMBL/GenBank/DDBJ databases">
        <authorList>
            <person name="Varghese N."/>
            <person name="Submissions S."/>
        </authorList>
    </citation>
    <scope>NUCLEOTIDE SEQUENCE [LARGE SCALE GENOMIC DNA]</scope>
    <source>
        <strain evidence="4">CGMCC 1.8995</strain>
    </source>
</reference>
<evidence type="ECO:0000256" key="2">
    <source>
        <dbReference type="SAM" id="SignalP"/>
    </source>
</evidence>
<dbReference type="AlphaFoldDB" id="A0A1M5NX93"/>
<dbReference type="Proteomes" id="UP000184520">
    <property type="component" value="Unassembled WGS sequence"/>
</dbReference>
<dbReference type="EMBL" id="FQWD01000005">
    <property type="protein sequence ID" value="SHG94085.1"/>
    <property type="molecule type" value="Genomic_DNA"/>
</dbReference>
<keyword evidence="4" id="KW-1185">Reference proteome</keyword>
<dbReference type="OrthoDB" id="9772295at2"/>
<feature type="signal peptide" evidence="2">
    <location>
        <begin position="1"/>
        <end position="23"/>
    </location>
</feature>
<feature type="region of interest" description="Disordered" evidence="1">
    <location>
        <begin position="23"/>
        <end position="45"/>
    </location>
</feature>
<dbReference type="PANTHER" id="PTHR43737:SF1">
    <property type="entry name" value="DUF1501 DOMAIN-CONTAINING PROTEIN"/>
    <property type="match status" value="1"/>
</dbReference>
<keyword evidence="2" id="KW-0732">Signal</keyword>
<accession>A0A1M5NX93</accession>